<dbReference type="PROSITE" id="PS51257">
    <property type="entry name" value="PROKAR_LIPOPROTEIN"/>
    <property type="match status" value="1"/>
</dbReference>
<dbReference type="AlphaFoldDB" id="A0ABD5VBZ0"/>
<accession>A0ABD5VBZ0</accession>
<gene>
    <name evidence="2" type="ORF">ACFQGB_03925</name>
</gene>
<evidence type="ECO:0000313" key="3">
    <source>
        <dbReference type="Proteomes" id="UP001596395"/>
    </source>
</evidence>
<comment type="caution">
    <text evidence="2">The sequence shown here is derived from an EMBL/GenBank/DDBJ whole genome shotgun (WGS) entry which is preliminary data.</text>
</comment>
<dbReference type="InterPro" id="IPR006311">
    <property type="entry name" value="TAT_signal"/>
</dbReference>
<organism evidence="2 3">
    <name type="scientific">Halorubellus litoreus</name>
    <dbReference type="NCBI Taxonomy" id="755308"/>
    <lineage>
        <taxon>Archaea</taxon>
        <taxon>Methanobacteriati</taxon>
        <taxon>Methanobacteriota</taxon>
        <taxon>Stenosarchaea group</taxon>
        <taxon>Halobacteria</taxon>
        <taxon>Halobacteriales</taxon>
        <taxon>Halorubellaceae</taxon>
        <taxon>Halorubellus</taxon>
    </lineage>
</organism>
<reference evidence="2 3" key="1">
    <citation type="journal article" date="2019" name="Int. J. Syst. Evol. Microbiol.">
        <title>The Global Catalogue of Microorganisms (GCM) 10K type strain sequencing project: providing services to taxonomists for standard genome sequencing and annotation.</title>
        <authorList>
            <consortium name="The Broad Institute Genomics Platform"/>
            <consortium name="The Broad Institute Genome Sequencing Center for Infectious Disease"/>
            <person name="Wu L."/>
            <person name="Ma J."/>
        </authorList>
    </citation>
    <scope>NUCLEOTIDE SEQUENCE [LARGE SCALE GENOMIC DNA]</scope>
    <source>
        <strain evidence="2 3">GX26</strain>
    </source>
</reference>
<dbReference type="Proteomes" id="UP001596395">
    <property type="component" value="Unassembled WGS sequence"/>
</dbReference>
<sequence>MPSRRAVLGAGSLAAATGLAGCSALGSSSGEPARFGRGATAPADPELVALDDARSGGAPRGELESSTAAFERADGSLVVVSFHRVRSGASAFGSEWRYANVRGEHDWRGVDGEVTAAETNMTTVDADSPDAAFRLASETSDRLRSWTVTLPEPSSQGVAYRFRTTFAPATEFTDGDALATIRGRTKLTDGSLLDGTEKVDATLELVYGDTTTDGSE</sequence>
<protein>
    <recommendedName>
        <fullName evidence="4">Lipoprotein</fullName>
    </recommendedName>
</protein>
<evidence type="ECO:0008006" key="4">
    <source>
        <dbReference type="Google" id="ProtNLM"/>
    </source>
</evidence>
<dbReference type="EMBL" id="JBHSXN010000001">
    <property type="protein sequence ID" value="MFC6952003.1"/>
    <property type="molecule type" value="Genomic_DNA"/>
</dbReference>
<name>A0ABD5VBZ0_9EURY</name>
<feature type="region of interest" description="Disordered" evidence="1">
    <location>
        <begin position="24"/>
        <end position="44"/>
    </location>
</feature>
<dbReference type="PROSITE" id="PS51318">
    <property type="entry name" value="TAT"/>
    <property type="match status" value="1"/>
</dbReference>
<evidence type="ECO:0000256" key="1">
    <source>
        <dbReference type="SAM" id="MobiDB-lite"/>
    </source>
</evidence>
<proteinExistence type="predicted"/>
<dbReference type="RefSeq" id="WP_336349002.1">
    <property type="nucleotide sequence ID" value="NZ_JAZAQL010000001.1"/>
</dbReference>
<keyword evidence="3" id="KW-1185">Reference proteome</keyword>
<evidence type="ECO:0000313" key="2">
    <source>
        <dbReference type="EMBL" id="MFC6952003.1"/>
    </source>
</evidence>